<dbReference type="KEGG" id="mhos:CXR34_08765"/>
<gene>
    <name evidence="1" type="ORF">CXR34_08765</name>
</gene>
<dbReference type="AlphaFoldDB" id="A0A2K9DMC8"/>
<dbReference type="Proteomes" id="UP000233276">
    <property type="component" value="Chromosome"/>
</dbReference>
<reference evidence="1 2" key="1">
    <citation type="submission" date="2017-12" db="EMBL/GenBank/DDBJ databases">
        <title>Isolation and characterization of estrogens degradatiion strain Microbacterium hominis SJTG1.</title>
        <authorList>
            <person name="Xiong W."/>
            <person name="Yin C."/>
            <person name="Zheng D."/>
            <person name="Liang R."/>
        </authorList>
    </citation>
    <scope>NUCLEOTIDE SEQUENCE [LARGE SCALE GENOMIC DNA]</scope>
    <source>
        <strain evidence="1 2">SJTG1</strain>
    </source>
</reference>
<proteinExistence type="predicted"/>
<protein>
    <submittedName>
        <fullName evidence="1">Uncharacterized protein</fullName>
    </submittedName>
</protein>
<sequence>MTDQITLEDLFDLCLQTIRDEGVDTAQVHLSRITEACGTTVEAELPRFVAAAEGDAEVRADLLDELQTMGALMQFVPPALPEYDFSVPEKPIARSGIELGAAHSPADVGFLFG</sequence>
<evidence type="ECO:0000313" key="2">
    <source>
        <dbReference type="Proteomes" id="UP000233276"/>
    </source>
</evidence>
<organism evidence="1 2">
    <name type="scientific">Microbacterium hominis</name>
    <dbReference type="NCBI Taxonomy" id="162426"/>
    <lineage>
        <taxon>Bacteria</taxon>
        <taxon>Bacillati</taxon>
        <taxon>Actinomycetota</taxon>
        <taxon>Actinomycetes</taxon>
        <taxon>Micrococcales</taxon>
        <taxon>Microbacteriaceae</taxon>
        <taxon>Microbacterium</taxon>
    </lineage>
</organism>
<accession>A0A2K9DMC8</accession>
<dbReference type="RefSeq" id="WP_016464924.1">
    <property type="nucleotide sequence ID" value="NZ_CP025299.1"/>
</dbReference>
<evidence type="ECO:0000313" key="1">
    <source>
        <dbReference type="EMBL" id="AUG29528.1"/>
    </source>
</evidence>
<dbReference type="EMBL" id="CP025299">
    <property type="protein sequence ID" value="AUG29528.1"/>
    <property type="molecule type" value="Genomic_DNA"/>
</dbReference>
<name>A0A2K9DMC8_9MICO</name>